<dbReference type="GO" id="GO:0008270">
    <property type="term" value="F:zinc ion binding"/>
    <property type="evidence" value="ECO:0007669"/>
    <property type="project" value="UniProtKB-KW"/>
</dbReference>
<accession>M1K9Q6</accession>
<dbReference type="GO" id="GO:0043022">
    <property type="term" value="F:ribosome binding"/>
    <property type="evidence" value="ECO:0007669"/>
    <property type="project" value="TreeGrafter"/>
</dbReference>
<protein>
    <submittedName>
        <fullName evidence="7">Zinc finger protein</fullName>
    </submittedName>
</protein>
<evidence type="ECO:0000259" key="6">
    <source>
        <dbReference type="PROSITE" id="PS50089"/>
    </source>
</evidence>
<dbReference type="AlphaFoldDB" id="M1K9Q6"/>
<dbReference type="GO" id="GO:0072344">
    <property type="term" value="P:rescue of stalled ribosome"/>
    <property type="evidence" value="ECO:0007669"/>
    <property type="project" value="InterPro"/>
</dbReference>
<dbReference type="InterPro" id="IPR017907">
    <property type="entry name" value="Znf_RING_CS"/>
</dbReference>
<dbReference type="PROSITE" id="PS50089">
    <property type="entry name" value="ZF_RING_2"/>
    <property type="match status" value="1"/>
</dbReference>
<dbReference type="GO" id="GO:0061630">
    <property type="term" value="F:ubiquitin protein ligase activity"/>
    <property type="evidence" value="ECO:0007669"/>
    <property type="project" value="InterPro"/>
</dbReference>
<dbReference type="InterPro" id="IPR013087">
    <property type="entry name" value="Znf_C2H2_type"/>
</dbReference>
<proteinExistence type="predicted"/>
<dbReference type="GO" id="GO:0016567">
    <property type="term" value="P:protein ubiquitination"/>
    <property type="evidence" value="ECO:0007669"/>
    <property type="project" value="TreeGrafter"/>
</dbReference>
<dbReference type="InterPro" id="IPR044288">
    <property type="entry name" value="ZNF598/HEL2"/>
</dbReference>
<evidence type="ECO:0000256" key="4">
    <source>
        <dbReference type="PROSITE-ProRule" id="PRU00175"/>
    </source>
</evidence>
<reference evidence="7" key="1">
    <citation type="journal article" date="2013" name="Eukaryot. Cell">
        <title>Extremely Reduced Levels of Heterozygosity in the Vertebrate Pathogen Encephalitozoon cuniculi.</title>
        <authorList>
            <person name="Selman M."/>
            <person name="Sak B."/>
            <person name="Kvac M."/>
            <person name="Farinelli L."/>
            <person name="Weiss L.M."/>
            <person name="Corradi N."/>
        </authorList>
    </citation>
    <scope>NUCLEOTIDE SEQUENCE</scope>
</reference>
<dbReference type="PROSITE" id="PS00028">
    <property type="entry name" value="ZINC_FINGER_C2H2_1"/>
    <property type="match status" value="1"/>
</dbReference>
<dbReference type="Gene3D" id="3.30.40.10">
    <property type="entry name" value="Zinc/RING finger domain, C3HC4 (zinc finger)"/>
    <property type="match status" value="1"/>
</dbReference>
<evidence type="ECO:0000256" key="5">
    <source>
        <dbReference type="SAM" id="MobiDB-lite"/>
    </source>
</evidence>
<dbReference type="PANTHER" id="PTHR22938">
    <property type="entry name" value="ZINC FINGER PROTEIN 598"/>
    <property type="match status" value="1"/>
</dbReference>
<evidence type="ECO:0000313" key="7">
    <source>
        <dbReference type="EMBL" id="AGE96032.1"/>
    </source>
</evidence>
<dbReference type="PROSITE" id="PS00518">
    <property type="entry name" value="ZF_RING_1"/>
    <property type="match status" value="1"/>
</dbReference>
<dbReference type="VEuPathDB" id="MicrosporidiaDB:M970_010610"/>
<keyword evidence="3" id="KW-0862">Zinc</keyword>
<dbReference type="Pfam" id="PF13920">
    <property type="entry name" value="zf-C3HC4_3"/>
    <property type="match status" value="1"/>
</dbReference>
<sequence length="428" mass="48818">MNCQICTGSTDVSARYDCGHQICMACAVRLVFLYMQSGCPLCRGTTEAVVFSASSPACGTSRRQWKGREAPVAVFYEGADVRDRMEDLLSNKCQKCHRRFGSLKELKKHYAQHGFVLCSECIGNRKDFWNEIRLYRSSTIRDHKNGSLGEEGFSGHVLCIHCKIYLFDSDDARRHCNLRHEACHVCDMVGIRYQYYSSFEDLEAHYRNAHYCCTFQTCRVGKCYVFPYHTELLEHLTRFHKVNARLSEIPRPGRCSIPVMDPFKRKKAPARVSVIDPSGGNARAPMAHRGGSRQDTASPSTEAELPKYLNRNILEEERRKLQKRRLVIDRICKAEGNEIEEIINEFLGDSIDVTEAFNRISKVTGDAAALKLFESAPFGPKQSVVEGSIKALRKRVMFPKFVPSEPVRYREPERKGPGFTVIDLHKRK</sequence>
<dbReference type="VEuPathDB" id="MicrosporidiaDB:AEWR_010610"/>
<dbReference type="EMBL" id="KC513612">
    <property type="protein sequence ID" value="AGE96032.1"/>
    <property type="molecule type" value="Genomic_DNA"/>
</dbReference>
<keyword evidence="1" id="KW-0479">Metal-binding</keyword>
<feature type="region of interest" description="Disordered" evidence="5">
    <location>
        <begin position="274"/>
        <end position="302"/>
    </location>
</feature>
<organism evidence="7">
    <name type="scientific">Encephalitozoon cuniculi</name>
    <name type="common">Microsporidian parasite</name>
    <dbReference type="NCBI Taxonomy" id="6035"/>
    <lineage>
        <taxon>Eukaryota</taxon>
        <taxon>Fungi</taxon>
        <taxon>Fungi incertae sedis</taxon>
        <taxon>Microsporidia</taxon>
        <taxon>Unikaryonidae</taxon>
        <taxon>Encephalitozoon</taxon>
    </lineage>
</organism>
<evidence type="ECO:0000256" key="1">
    <source>
        <dbReference type="ARBA" id="ARBA00022723"/>
    </source>
</evidence>
<evidence type="ECO:0000256" key="2">
    <source>
        <dbReference type="ARBA" id="ARBA00022771"/>
    </source>
</evidence>
<feature type="domain" description="RING-type" evidence="6">
    <location>
        <begin position="3"/>
        <end position="43"/>
    </location>
</feature>
<dbReference type="SMART" id="SM00355">
    <property type="entry name" value="ZnF_C2H2"/>
    <property type="match status" value="4"/>
</dbReference>
<dbReference type="InterPro" id="IPR001841">
    <property type="entry name" value="Znf_RING"/>
</dbReference>
<gene>
    <name evidence="7" type="ORF">ECU01_0780</name>
</gene>
<evidence type="ECO:0000256" key="3">
    <source>
        <dbReference type="ARBA" id="ARBA00022833"/>
    </source>
</evidence>
<keyword evidence="2 4" id="KW-0863">Zinc-finger</keyword>
<dbReference type="PANTHER" id="PTHR22938:SF0">
    <property type="entry name" value="E3 UBIQUITIN-PROTEIN LIGASE ZNF598"/>
    <property type="match status" value="1"/>
</dbReference>
<dbReference type="VEuPathDB" id="MicrosporidiaDB:AEWD_010610"/>
<dbReference type="SUPFAM" id="SSF57850">
    <property type="entry name" value="RING/U-box"/>
    <property type="match status" value="1"/>
</dbReference>
<dbReference type="VEuPathDB" id="MicrosporidiaDB:ECU01_0780"/>
<dbReference type="VEuPathDB" id="MicrosporidiaDB:AEWQ_010580"/>
<name>M1K9Q6_ENCCN</name>
<dbReference type="InterPro" id="IPR013083">
    <property type="entry name" value="Znf_RING/FYVE/PHD"/>
</dbReference>